<organism evidence="4 5">
    <name type="scientific">Dietzia lutea</name>
    <dbReference type="NCBI Taxonomy" id="546160"/>
    <lineage>
        <taxon>Bacteria</taxon>
        <taxon>Bacillati</taxon>
        <taxon>Actinomycetota</taxon>
        <taxon>Actinomycetes</taxon>
        <taxon>Mycobacteriales</taxon>
        <taxon>Dietziaceae</taxon>
        <taxon>Dietzia</taxon>
    </lineage>
</organism>
<accession>A0A2S1RD04</accession>
<keyword evidence="4" id="KW-0614">Plasmid</keyword>
<name>A0A2S1RD04_9ACTN</name>
<proteinExistence type="inferred from homology"/>
<dbReference type="GO" id="GO:0016491">
    <property type="term" value="F:oxidoreductase activity"/>
    <property type="evidence" value="ECO:0007669"/>
    <property type="project" value="UniProtKB-KW"/>
</dbReference>
<dbReference type="InterPro" id="IPR036291">
    <property type="entry name" value="NAD(P)-bd_dom_sf"/>
</dbReference>
<dbReference type="PANTHER" id="PTHR43658">
    <property type="entry name" value="SHORT-CHAIN DEHYDROGENASE/REDUCTASE"/>
    <property type="match status" value="1"/>
</dbReference>
<keyword evidence="2" id="KW-0560">Oxidoreductase</keyword>
<geneLocation type="plasmid" evidence="4 5">
    <name>unnamed2</name>
</geneLocation>
<dbReference type="Pfam" id="PF00106">
    <property type="entry name" value="adh_short"/>
    <property type="match status" value="1"/>
</dbReference>
<dbReference type="EMBL" id="CP015451">
    <property type="protein sequence ID" value="AWH94142.1"/>
    <property type="molecule type" value="Genomic_DNA"/>
</dbReference>
<dbReference type="AlphaFoldDB" id="A0A2S1RD04"/>
<dbReference type="RefSeq" id="WP_108849420.1">
    <property type="nucleotide sequence ID" value="NZ_CP015451.1"/>
</dbReference>
<dbReference type="PRINTS" id="PR00080">
    <property type="entry name" value="SDRFAMILY"/>
</dbReference>
<evidence type="ECO:0000256" key="1">
    <source>
        <dbReference type="ARBA" id="ARBA00006484"/>
    </source>
</evidence>
<dbReference type="Proteomes" id="UP000244928">
    <property type="component" value="Plasmid unnamed2"/>
</dbReference>
<reference evidence="4 5" key="1">
    <citation type="submission" date="2016-04" db="EMBL/GenBank/DDBJ databases">
        <title>Complete genome sequence of Dietzia lutea YIM 80766T, a strain isolated from desert soil in Egypt.</title>
        <authorList>
            <person name="Zhao J."/>
            <person name="Hu B."/>
            <person name="Geng S."/>
            <person name="Nie Y."/>
            <person name="Tang Y."/>
        </authorList>
    </citation>
    <scope>NUCLEOTIDE SEQUENCE [LARGE SCALE GENOMIC DNA]</scope>
    <source>
        <strain evidence="4 5">YIM 80766</strain>
        <plasmid evidence="4 5">unnamed2</plasmid>
    </source>
</reference>
<comment type="similarity">
    <text evidence="1 3">Belongs to the short-chain dehydrogenases/reductases (SDR) family.</text>
</comment>
<dbReference type="PROSITE" id="PS00061">
    <property type="entry name" value="ADH_SHORT"/>
    <property type="match status" value="1"/>
</dbReference>
<keyword evidence="5" id="KW-1185">Reference proteome</keyword>
<dbReference type="InterPro" id="IPR020904">
    <property type="entry name" value="Sc_DH/Rdtase_CS"/>
</dbReference>
<evidence type="ECO:0000313" key="4">
    <source>
        <dbReference type="EMBL" id="AWH94142.1"/>
    </source>
</evidence>
<evidence type="ECO:0000313" key="5">
    <source>
        <dbReference type="Proteomes" id="UP000244928"/>
    </source>
</evidence>
<dbReference type="SUPFAM" id="SSF51735">
    <property type="entry name" value="NAD(P)-binding Rossmann-fold domains"/>
    <property type="match status" value="1"/>
</dbReference>
<dbReference type="KEGG" id="dlu:A6035_17500"/>
<sequence>MDIKGASVIVTGAASGLGNATARSFAEKGAVVFGLDLQQSIDKAVEQGIDEGITLIAADVTSEDDVKAAIARATEAAPLRVVVNCAGIAPGRPHRLQEGRPPRSTCFETCISVNLVGTFNVLRLAAEAMSTQDTVDEDGQRGVIINTASVAAYEGQVGQIAYAASKGGVYSMGICAARDLAQFGIRVNTIAPGTIETPMLKGLTEEFQKSLEAAIPFPSRLGRPSDYAQLANAIVEHDYLNGESFRMDGALRMAPR</sequence>
<dbReference type="Gene3D" id="3.40.50.720">
    <property type="entry name" value="NAD(P)-binding Rossmann-like Domain"/>
    <property type="match status" value="1"/>
</dbReference>
<evidence type="ECO:0000256" key="3">
    <source>
        <dbReference type="RuleBase" id="RU000363"/>
    </source>
</evidence>
<dbReference type="InterPro" id="IPR002347">
    <property type="entry name" value="SDR_fam"/>
</dbReference>
<dbReference type="PRINTS" id="PR00081">
    <property type="entry name" value="GDHRDH"/>
</dbReference>
<protein>
    <submittedName>
        <fullName evidence="4">3-hydroxy-2-methylbutyryl-CoA dehydrogenase</fullName>
    </submittedName>
</protein>
<dbReference type="PANTHER" id="PTHR43658:SF8">
    <property type="entry name" value="17-BETA-HYDROXYSTEROID DEHYDROGENASE 14-RELATED"/>
    <property type="match status" value="1"/>
</dbReference>
<evidence type="ECO:0000256" key="2">
    <source>
        <dbReference type="ARBA" id="ARBA00023002"/>
    </source>
</evidence>
<gene>
    <name evidence="4" type="ORF">A6035_17500</name>
</gene>